<gene>
    <name evidence="1" type="ORF">OG375_11100</name>
</gene>
<protein>
    <recommendedName>
        <fullName evidence="3">SMI1/KNR4 family protein</fullName>
    </recommendedName>
</protein>
<dbReference type="EMBL" id="CP107941">
    <property type="protein sequence ID" value="WUI84824.1"/>
    <property type="molecule type" value="Genomic_DNA"/>
</dbReference>
<keyword evidence="2" id="KW-1185">Reference proteome</keyword>
<dbReference type="RefSeq" id="WP_328374846.1">
    <property type="nucleotide sequence ID" value="NZ_CP107941.1"/>
</dbReference>
<dbReference type="Proteomes" id="UP001346877">
    <property type="component" value="Chromosome"/>
</dbReference>
<accession>A0ABZ1PMX5</accession>
<proteinExistence type="predicted"/>
<evidence type="ECO:0000313" key="2">
    <source>
        <dbReference type="Proteomes" id="UP001346877"/>
    </source>
</evidence>
<sequence length="111" mass="12202">MAAPEAVGRPLPPDLRAWWLYADGAHSGLQVDGGWLIPPGFVPYPIGEPLESRRLWMDGGPRNGCVMEFHRDTGALAQPPWADVADVLDDIAERLEEGEAELDDSGRIDWP</sequence>
<organism evidence="1 2">
    <name type="scientific">Micromonospora zamorensis</name>
    <dbReference type="NCBI Taxonomy" id="709883"/>
    <lineage>
        <taxon>Bacteria</taxon>
        <taxon>Bacillati</taxon>
        <taxon>Actinomycetota</taxon>
        <taxon>Actinomycetes</taxon>
        <taxon>Micromonosporales</taxon>
        <taxon>Micromonosporaceae</taxon>
        <taxon>Micromonospora</taxon>
    </lineage>
</organism>
<reference evidence="1 2" key="1">
    <citation type="submission" date="2022-10" db="EMBL/GenBank/DDBJ databases">
        <title>The complete genomes of actinobacterial strains from the NBC collection.</title>
        <authorList>
            <person name="Joergensen T.S."/>
            <person name="Alvarez Arevalo M."/>
            <person name="Sterndorff E.B."/>
            <person name="Faurdal D."/>
            <person name="Vuksanovic O."/>
            <person name="Mourched A.-S."/>
            <person name="Charusanti P."/>
            <person name="Shaw S."/>
            <person name="Blin K."/>
            <person name="Weber T."/>
        </authorList>
    </citation>
    <scope>NUCLEOTIDE SEQUENCE [LARGE SCALE GENOMIC DNA]</scope>
    <source>
        <strain evidence="1 2">NBC_00396</strain>
    </source>
</reference>
<name>A0ABZ1PMX5_9ACTN</name>
<evidence type="ECO:0000313" key="1">
    <source>
        <dbReference type="EMBL" id="WUI84824.1"/>
    </source>
</evidence>
<evidence type="ECO:0008006" key="3">
    <source>
        <dbReference type="Google" id="ProtNLM"/>
    </source>
</evidence>